<keyword evidence="2" id="KW-1185">Reference proteome</keyword>
<dbReference type="InterPro" id="IPR008928">
    <property type="entry name" value="6-hairpin_glycosidase_sf"/>
</dbReference>
<accession>A0ABS5W4C2</accession>
<dbReference type="Proteomes" id="UP000811255">
    <property type="component" value="Unassembled WGS sequence"/>
</dbReference>
<organism evidence="1 2">
    <name type="scientific">Croceibacterium selenioxidans</name>
    <dbReference type="NCBI Taxonomy" id="2838833"/>
    <lineage>
        <taxon>Bacteria</taxon>
        <taxon>Pseudomonadati</taxon>
        <taxon>Pseudomonadota</taxon>
        <taxon>Alphaproteobacteria</taxon>
        <taxon>Sphingomonadales</taxon>
        <taxon>Erythrobacteraceae</taxon>
        <taxon>Croceibacterium</taxon>
    </lineage>
</organism>
<proteinExistence type="predicted"/>
<sequence length="725" mass="81137">MALAWALRERSGQRIGSFDIGELAAEILATQDSVWVIIRRSGRGGVALRAAFVPTGFACRTTPTKGGETQRLRIDSALGVHEIVLKAGGDALEHVRVTVTFTPAGPTLVPFLPRDLYPLDANDDPLTAEGNVEAAQRGLNSGLLYFHIDEPAFGNVLYFQNLTAMNGYYRATKTSPDGAVGGLWPELGYLVPSPLQRGTPPSHSLPVGKDVTLSDAILVFRHRAPPHERESARQFLQMLGEAYKLIELPQTDYRDWVTRAEKTLVDLDAAPEATIRHYGHRYIHPYTAHEYPDSMVQLSILSAIFDWGRWKGEPHPLEAELRAGLKRFYDPKLKALRRYLPNVGEDKDADAVDSWYLYHPMLNLARMALAGDKPSASLFLDCIDFSIKAARHFDYRWPIQYKVTDFSIITATANDERGQTDVGGLYAYIMLQAHELTSEPRFLDEAKAAIDAAMGMRFNLNYQANLTAWGAAACMRLYRITNDVTYAEQSYVYLASFFHNCEIWESELEHAVHYRNFLGATCLQDAPYMAIYECFDAFTAFEVFLDESGPNLDPAVRMLVAEYCKYALDRAWFYYPDALPAEILATENRNGHIDRNLSFPLEDLYPDGQCAGQVGQEIYGAGAAMVFATRSFHPIEGAPFKLFCDHFVRGIERTGDRSLSVVLDGGETCLAALSFVREKRRKLPTLRVVTAGGDELKGRARDESRVDFNVPANGRLIISWIEQPD</sequence>
<reference evidence="1 2" key="1">
    <citation type="submission" date="2021-05" db="EMBL/GenBank/DDBJ databases">
        <title>Croceibacterium sp. LX-88 genome sequence.</title>
        <authorList>
            <person name="Luo X."/>
        </authorList>
    </citation>
    <scope>NUCLEOTIDE SEQUENCE [LARGE SCALE GENOMIC DNA]</scope>
    <source>
        <strain evidence="1 2">LX-88</strain>
    </source>
</reference>
<dbReference type="RefSeq" id="WP_214535666.1">
    <property type="nucleotide sequence ID" value="NZ_JAHFVK010000001.1"/>
</dbReference>
<comment type="caution">
    <text evidence="1">The sequence shown here is derived from an EMBL/GenBank/DDBJ whole genome shotgun (WGS) entry which is preliminary data.</text>
</comment>
<evidence type="ECO:0000313" key="2">
    <source>
        <dbReference type="Proteomes" id="UP000811255"/>
    </source>
</evidence>
<dbReference type="SUPFAM" id="SSF48208">
    <property type="entry name" value="Six-hairpin glycosidases"/>
    <property type="match status" value="1"/>
</dbReference>
<evidence type="ECO:0000313" key="1">
    <source>
        <dbReference type="EMBL" id="MBT2134341.1"/>
    </source>
</evidence>
<name>A0ABS5W4C2_9SPHN</name>
<gene>
    <name evidence="1" type="ORF">KK137_08355</name>
</gene>
<dbReference type="EMBL" id="JAHFVK010000001">
    <property type="protein sequence ID" value="MBT2134341.1"/>
    <property type="molecule type" value="Genomic_DNA"/>
</dbReference>
<protein>
    <submittedName>
        <fullName evidence="1">Uncharacterized protein</fullName>
    </submittedName>
</protein>